<evidence type="ECO:0000256" key="1">
    <source>
        <dbReference type="SAM" id="Phobius"/>
    </source>
</evidence>
<dbReference type="PANTHER" id="PTHR37461:SF1">
    <property type="entry name" value="ANTI-SIGMA-K FACTOR RSKA"/>
    <property type="match status" value="1"/>
</dbReference>
<dbReference type="RefSeq" id="WP_120336381.1">
    <property type="nucleotide sequence ID" value="NZ_MCAQ01000029.1"/>
</dbReference>
<dbReference type="GO" id="GO:0005886">
    <property type="term" value="C:plasma membrane"/>
    <property type="evidence" value="ECO:0007669"/>
    <property type="project" value="InterPro"/>
</dbReference>
<comment type="caution">
    <text evidence="3">The sequence shown here is derived from an EMBL/GenBank/DDBJ whole genome shotgun (WGS) entry which is preliminary data.</text>
</comment>
<evidence type="ECO:0000313" key="4">
    <source>
        <dbReference type="Proteomes" id="UP000286402"/>
    </source>
</evidence>
<dbReference type="GO" id="GO:0016989">
    <property type="term" value="F:sigma factor antagonist activity"/>
    <property type="evidence" value="ECO:0007669"/>
    <property type="project" value="TreeGrafter"/>
</dbReference>
<keyword evidence="1" id="KW-0812">Transmembrane</keyword>
<name>A0A420FDD9_9SPHI</name>
<evidence type="ECO:0000313" key="3">
    <source>
        <dbReference type="EMBL" id="RKF30958.1"/>
    </source>
</evidence>
<dbReference type="InterPro" id="IPR018764">
    <property type="entry name" value="RskA_C"/>
</dbReference>
<feature type="domain" description="Anti-sigma K factor RskA C-terminal" evidence="2">
    <location>
        <begin position="117"/>
        <end position="268"/>
    </location>
</feature>
<protein>
    <recommendedName>
        <fullName evidence="2">Anti-sigma K factor RskA C-terminal domain-containing protein</fullName>
    </recommendedName>
</protein>
<gene>
    <name evidence="3" type="ORF">BCY89_18705</name>
</gene>
<proteinExistence type="predicted"/>
<sequence>MDIRAYISSGIIESYVLGLASEEEVSILNCIRKNNVEVEQAIIEAETALEELADSQAMEMPMQFKQEIWNKLIAENLVPSEDQEVNEVLAPASTGDSEVIAIGADKKTLGARSYTWTVAASLLLAVSIGANIFLYQRKQDTANKLNQTTSLLDAEQEKVATLQNKWALVQNPAIKTIPLKGVESKPDYRALVFWDQVSKAVYLSIEHMPVAPKGKQYQLWAMVDGKPVNAGVFPLDSKGDTASKMLDIPQAQAFAITLEDEGGKDAPTLSALCVMGSI</sequence>
<dbReference type="Pfam" id="PF10099">
    <property type="entry name" value="RskA_C"/>
    <property type="match status" value="1"/>
</dbReference>
<dbReference type="InterPro" id="IPR051474">
    <property type="entry name" value="Anti-sigma-K/W_factor"/>
</dbReference>
<accession>A0A420FDD9</accession>
<keyword evidence="1" id="KW-1133">Transmembrane helix</keyword>
<dbReference type="EMBL" id="MCAQ01000029">
    <property type="protein sequence ID" value="RKF30958.1"/>
    <property type="molecule type" value="Genomic_DNA"/>
</dbReference>
<feature type="transmembrane region" description="Helical" evidence="1">
    <location>
        <begin position="114"/>
        <end position="135"/>
    </location>
</feature>
<organism evidence="3 4">
    <name type="scientific">Sphingobacterium siyangense</name>
    <dbReference type="NCBI Taxonomy" id="459529"/>
    <lineage>
        <taxon>Bacteria</taxon>
        <taxon>Pseudomonadati</taxon>
        <taxon>Bacteroidota</taxon>
        <taxon>Sphingobacteriia</taxon>
        <taxon>Sphingobacteriales</taxon>
        <taxon>Sphingobacteriaceae</taxon>
        <taxon>Sphingobacterium</taxon>
    </lineage>
</organism>
<keyword evidence="1" id="KW-0472">Membrane</keyword>
<dbReference type="Proteomes" id="UP000286402">
    <property type="component" value="Unassembled WGS sequence"/>
</dbReference>
<evidence type="ECO:0000259" key="2">
    <source>
        <dbReference type="Pfam" id="PF10099"/>
    </source>
</evidence>
<keyword evidence="4" id="KW-1185">Reference proteome</keyword>
<dbReference type="AlphaFoldDB" id="A0A420FDD9"/>
<dbReference type="GO" id="GO:0006417">
    <property type="term" value="P:regulation of translation"/>
    <property type="evidence" value="ECO:0007669"/>
    <property type="project" value="TreeGrafter"/>
</dbReference>
<dbReference type="PANTHER" id="PTHR37461">
    <property type="entry name" value="ANTI-SIGMA-K FACTOR RSKA"/>
    <property type="match status" value="1"/>
</dbReference>
<reference evidence="3 4" key="1">
    <citation type="submission" date="2016-07" db="EMBL/GenBank/DDBJ databases">
        <title>Genome analysis of Sphingobacterium siyangense T12B17.</title>
        <authorList>
            <person name="Xu D."/>
            <person name="Su Y."/>
            <person name="Zheng S."/>
        </authorList>
    </citation>
    <scope>NUCLEOTIDE SEQUENCE [LARGE SCALE GENOMIC DNA]</scope>
    <source>
        <strain evidence="3 4">T12B17</strain>
    </source>
</reference>